<sequence length="138" mass="15036">MPPHPHGLPFPGSHIPGPTMHHLFHPAPYMHSPYIGGYPYGPLPYYPAMQGHAQPQAAIVPPTGEVPSASSSSGTTTSHAVSLSDFCTKYRVSTSDQAKLAALEYQPGNRAVETLDEKEWREVGQFTRLGWQAFLITP</sequence>
<protein>
    <submittedName>
        <fullName evidence="2">Uncharacterized protein</fullName>
    </submittedName>
</protein>
<reference evidence="2" key="1">
    <citation type="journal article" date="2020" name="New Phytol.">
        <title>Comparative genomics reveals dynamic genome evolution in host specialist ectomycorrhizal fungi.</title>
        <authorList>
            <person name="Lofgren L.A."/>
            <person name="Nguyen N.H."/>
            <person name="Vilgalys R."/>
            <person name="Ruytinx J."/>
            <person name="Liao H.L."/>
            <person name="Branco S."/>
            <person name="Kuo A."/>
            <person name="LaButti K."/>
            <person name="Lipzen A."/>
            <person name="Andreopoulos W."/>
            <person name="Pangilinan J."/>
            <person name="Riley R."/>
            <person name="Hundley H."/>
            <person name="Na H."/>
            <person name="Barry K."/>
            <person name="Grigoriev I.V."/>
            <person name="Stajich J.E."/>
            <person name="Kennedy P.G."/>
        </authorList>
    </citation>
    <scope>NUCLEOTIDE SEQUENCE</scope>
    <source>
        <strain evidence="2">FC423</strain>
    </source>
</reference>
<dbReference type="Proteomes" id="UP000823399">
    <property type="component" value="Unassembled WGS sequence"/>
</dbReference>
<dbReference type="RefSeq" id="XP_041295808.1">
    <property type="nucleotide sequence ID" value="XM_041429902.1"/>
</dbReference>
<proteinExistence type="predicted"/>
<gene>
    <name evidence="2" type="ORF">F5147DRAFT_45534</name>
</gene>
<keyword evidence="3" id="KW-1185">Reference proteome</keyword>
<feature type="region of interest" description="Disordered" evidence="1">
    <location>
        <begin position="59"/>
        <end position="79"/>
    </location>
</feature>
<name>A0A9P7JWH4_9AGAM</name>
<organism evidence="2 3">
    <name type="scientific">Suillus discolor</name>
    <dbReference type="NCBI Taxonomy" id="1912936"/>
    <lineage>
        <taxon>Eukaryota</taxon>
        <taxon>Fungi</taxon>
        <taxon>Dikarya</taxon>
        <taxon>Basidiomycota</taxon>
        <taxon>Agaricomycotina</taxon>
        <taxon>Agaricomycetes</taxon>
        <taxon>Agaricomycetidae</taxon>
        <taxon>Boletales</taxon>
        <taxon>Suillineae</taxon>
        <taxon>Suillaceae</taxon>
        <taxon>Suillus</taxon>
    </lineage>
</organism>
<evidence type="ECO:0000313" key="2">
    <source>
        <dbReference type="EMBL" id="KAG2113421.1"/>
    </source>
</evidence>
<evidence type="ECO:0000313" key="3">
    <source>
        <dbReference type="Proteomes" id="UP000823399"/>
    </source>
</evidence>
<comment type="caution">
    <text evidence="2">The sequence shown here is derived from an EMBL/GenBank/DDBJ whole genome shotgun (WGS) entry which is preliminary data.</text>
</comment>
<accession>A0A9P7JWH4</accession>
<feature type="compositionally biased region" description="Low complexity" evidence="1">
    <location>
        <begin position="62"/>
        <end position="79"/>
    </location>
</feature>
<dbReference type="OrthoDB" id="3056089at2759"/>
<evidence type="ECO:0000256" key="1">
    <source>
        <dbReference type="SAM" id="MobiDB-lite"/>
    </source>
</evidence>
<dbReference type="AlphaFoldDB" id="A0A9P7JWH4"/>
<dbReference type="EMBL" id="JABBWM010000012">
    <property type="protein sequence ID" value="KAG2113421.1"/>
    <property type="molecule type" value="Genomic_DNA"/>
</dbReference>
<dbReference type="GeneID" id="64692161"/>